<gene>
    <name evidence="1" type="ORF">HAX54_016967</name>
</gene>
<name>A0ABS8ULA8_DATST</name>
<keyword evidence="2" id="KW-1185">Reference proteome</keyword>
<comment type="caution">
    <text evidence="1">The sequence shown here is derived from an EMBL/GenBank/DDBJ whole genome shotgun (WGS) entry which is preliminary data.</text>
</comment>
<evidence type="ECO:0000313" key="2">
    <source>
        <dbReference type="Proteomes" id="UP000823775"/>
    </source>
</evidence>
<organism evidence="1 2">
    <name type="scientific">Datura stramonium</name>
    <name type="common">Jimsonweed</name>
    <name type="synonym">Common thornapple</name>
    <dbReference type="NCBI Taxonomy" id="4076"/>
    <lineage>
        <taxon>Eukaryota</taxon>
        <taxon>Viridiplantae</taxon>
        <taxon>Streptophyta</taxon>
        <taxon>Embryophyta</taxon>
        <taxon>Tracheophyta</taxon>
        <taxon>Spermatophyta</taxon>
        <taxon>Magnoliopsida</taxon>
        <taxon>eudicotyledons</taxon>
        <taxon>Gunneridae</taxon>
        <taxon>Pentapetalae</taxon>
        <taxon>asterids</taxon>
        <taxon>lamiids</taxon>
        <taxon>Solanales</taxon>
        <taxon>Solanaceae</taxon>
        <taxon>Solanoideae</taxon>
        <taxon>Datureae</taxon>
        <taxon>Datura</taxon>
    </lineage>
</organism>
<sequence length="128" mass="14131">MLSDPRMNCRHLLIDLLHRPIIQGVGLEVEKLPAPALPALSMAFSLSSAVTRTLLRSLGGHRGLDPFIRGQDSGTFLKERKKNSRTLPEMGAESLTTSLLPLLFDYITWCSLPPCGEHFLGREPKPLA</sequence>
<dbReference type="EMBL" id="JACEIK010002104">
    <property type="protein sequence ID" value="MCD9559148.1"/>
    <property type="molecule type" value="Genomic_DNA"/>
</dbReference>
<proteinExistence type="predicted"/>
<protein>
    <submittedName>
        <fullName evidence="1">Uncharacterized protein</fullName>
    </submittedName>
</protein>
<evidence type="ECO:0000313" key="1">
    <source>
        <dbReference type="EMBL" id="MCD9559148.1"/>
    </source>
</evidence>
<dbReference type="Proteomes" id="UP000823775">
    <property type="component" value="Unassembled WGS sequence"/>
</dbReference>
<reference evidence="1 2" key="1">
    <citation type="journal article" date="2021" name="BMC Genomics">
        <title>Datura genome reveals duplications of psychoactive alkaloid biosynthetic genes and high mutation rate following tissue culture.</title>
        <authorList>
            <person name="Rajewski A."/>
            <person name="Carter-House D."/>
            <person name="Stajich J."/>
            <person name="Litt A."/>
        </authorList>
    </citation>
    <scope>NUCLEOTIDE SEQUENCE [LARGE SCALE GENOMIC DNA]</scope>
    <source>
        <strain evidence="1">AR-01</strain>
    </source>
</reference>
<accession>A0ABS8ULA8</accession>